<name>A0AA88A862_FICCA</name>
<protein>
    <submittedName>
        <fullName evidence="1">Uncharacterized protein</fullName>
    </submittedName>
</protein>
<comment type="caution">
    <text evidence="1">The sequence shown here is derived from an EMBL/GenBank/DDBJ whole genome shotgun (WGS) entry which is preliminary data.</text>
</comment>
<proteinExistence type="predicted"/>
<sequence length="86" mass="9521">MATPFTNKMENQRTATFQKTEASKCRTYLQENSTASLRWSTAPQETKVTSSGGGGATSEIHLFFIGWLPRSIFLDTGGAYHPAFEQ</sequence>
<evidence type="ECO:0000313" key="2">
    <source>
        <dbReference type="Proteomes" id="UP001187192"/>
    </source>
</evidence>
<dbReference type="EMBL" id="BTGU01000028">
    <property type="protein sequence ID" value="GMN48332.1"/>
    <property type="molecule type" value="Genomic_DNA"/>
</dbReference>
<dbReference type="AlphaFoldDB" id="A0AA88A862"/>
<dbReference type="Proteomes" id="UP001187192">
    <property type="component" value="Unassembled WGS sequence"/>
</dbReference>
<reference evidence="1" key="1">
    <citation type="submission" date="2023-07" db="EMBL/GenBank/DDBJ databases">
        <title>draft genome sequence of fig (Ficus carica).</title>
        <authorList>
            <person name="Takahashi T."/>
            <person name="Nishimura K."/>
        </authorList>
    </citation>
    <scope>NUCLEOTIDE SEQUENCE</scope>
</reference>
<organism evidence="1 2">
    <name type="scientific">Ficus carica</name>
    <name type="common">Common fig</name>
    <dbReference type="NCBI Taxonomy" id="3494"/>
    <lineage>
        <taxon>Eukaryota</taxon>
        <taxon>Viridiplantae</taxon>
        <taxon>Streptophyta</taxon>
        <taxon>Embryophyta</taxon>
        <taxon>Tracheophyta</taxon>
        <taxon>Spermatophyta</taxon>
        <taxon>Magnoliopsida</taxon>
        <taxon>eudicotyledons</taxon>
        <taxon>Gunneridae</taxon>
        <taxon>Pentapetalae</taxon>
        <taxon>rosids</taxon>
        <taxon>fabids</taxon>
        <taxon>Rosales</taxon>
        <taxon>Moraceae</taxon>
        <taxon>Ficeae</taxon>
        <taxon>Ficus</taxon>
    </lineage>
</organism>
<keyword evidence="2" id="KW-1185">Reference proteome</keyword>
<accession>A0AA88A862</accession>
<evidence type="ECO:0000313" key="1">
    <source>
        <dbReference type="EMBL" id="GMN48332.1"/>
    </source>
</evidence>
<gene>
    <name evidence="1" type="ORF">TIFTF001_017499</name>
</gene>